<protein>
    <submittedName>
        <fullName evidence="4">EamA family transporter</fullName>
    </submittedName>
</protein>
<keyword evidence="2" id="KW-1133">Transmembrane helix</keyword>
<feature type="domain" description="EamA" evidence="3">
    <location>
        <begin position="161"/>
        <end position="294"/>
    </location>
</feature>
<evidence type="ECO:0000259" key="3">
    <source>
        <dbReference type="Pfam" id="PF00892"/>
    </source>
</evidence>
<sequence>MWLLFAAGSAFFAGVTSILAKCGIRKTDSTLATAIRTVVVLIFSWIMVLAAGSIGQIGSIDGRTLLFLILSGAATGASWLCYFRALQIGDVNKVVPIDKSSTVLTILLALIFLGEGISLPKAAAVAVIALGIFLMIEKKDVSGQEASGQEAGQMRNGRAGWFLCAVGSAFFASLTAILGKIGISGVESNLGTAIRTCVVLVMAWVMVAVQGKQKELKGISRRELFFICLSGVATGASWLCYYRALQDGPASIVVPVDKLSVLVTVAFSRFVFGEKLGRRAAVGLALLTAGTVAMALL</sequence>
<feature type="transmembrane region" description="Helical" evidence="2">
    <location>
        <begin position="30"/>
        <end position="52"/>
    </location>
</feature>
<dbReference type="GO" id="GO:0016020">
    <property type="term" value="C:membrane"/>
    <property type="evidence" value="ECO:0007669"/>
    <property type="project" value="InterPro"/>
</dbReference>
<feature type="transmembrane region" description="Helical" evidence="2">
    <location>
        <begin position="190"/>
        <end position="211"/>
    </location>
</feature>
<dbReference type="EMBL" id="DWWS01000018">
    <property type="protein sequence ID" value="HJC23040.1"/>
    <property type="molecule type" value="Genomic_DNA"/>
</dbReference>
<gene>
    <name evidence="4" type="ORF">H9761_04965</name>
</gene>
<dbReference type="InterPro" id="IPR037185">
    <property type="entry name" value="EmrE-like"/>
</dbReference>
<feature type="domain" description="EamA" evidence="3">
    <location>
        <begin position="2"/>
        <end position="136"/>
    </location>
</feature>
<feature type="transmembrane region" description="Helical" evidence="2">
    <location>
        <begin position="279"/>
        <end position="296"/>
    </location>
</feature>
<feature type="transmembrane region" description="Helical" evidence="2">
    <location>
        <begin position="106"/>
        <end position="136"/>
    </location>
</feature>
<comment type="caution">
    <text evidence="4">The sequence shown here is derived from an EMBL/GenBank/DDBJ whole genome shotgun (WGS) entry which is preliminary data.</text>
</comment>
<feature type="transmembrane region" description="Helical" evidence="2">
    <location>
        <begin position="223"/>
        <end position="244"/>
    </location>
</feature>
<keyword evidence="2" id="KW-0472">Membrane</keyword>
<feature type="transmembrane region" description="Helical" evidence="2">
    <location>
        <begin position="157"/>
        <end position="178"/>
    </location>
</feature>
<reference evidence="4" key="2">
    <citation type="submission" date="2021-04" db="EMBL/GenBank/DDBJ databases">
        <authorList>
            <person name="Gilroy R."/>
        </authorList>
    </citation>
    <scope>NUCLEOTIDE SEQUENCE</scope>
    <source>
        <strain evidence="4">USAMLcec2-132</strain>
    </source>
</reference>
<dbReference type="PANTHER" id="PTHR22911">
    <property type="entry name" value="ACYL-MALONYL CONDENSING ENZYME-RELATED"/>
    <property type="match status" value="1"/>
</dbReference>
<feature type="transmembrane region" description="Helical" evidence="2">
    <location>
        <begin position="64"/>
        <end position="86"/>
    </location>
</feature>
<organism evidence="4 5">
    <name type="scientific">Candidatus Eisenbergiella merdavium</name>
    <dbReference type="NCBI Taxonomy" id="2838551"/>
    <lineage>
        <taxon>Bacteria</taxon>
        <taxon>Bacillati</taxon>
        <taxon>Bacillota</taxon>
        <taxon>Clostridia</taxon>
        <taxon>Lachnospirales</taxon>
        <taxon>Lachnospiraceae</taxon>
        <taxon>Eisenbergiella</taxon>
    </lineage>
</organism>
<name>A0A9D2SPX7_9FIRM</name>
<keyword evidence="2" id="KW-0812">Transmembrane</keyword>
<evidence type="ECO:0000256" key="2">
    <source>
        <dbReference type="SAM" id="Phobius"/>
    </source>
</evidence>
<dbReference type="Proteomes" id="UP000823891">
    <property type="component" value="Unassembled WGS sequence"/>
</dbReference>
<accession>A0A9D2SPX7</accession>
<dbReference type="InterPro" id="IPR000620">
    <property type="entry name" value="EamA_dom"/>
</dbReference>
<reference evidence="4" key="1">
    <citation type="journal article" date="2021" name="PeerJ">
        <title>Extensive microbial diversity within the chicken gut microbiome revealed by metagenomics and culture.</title>
        <authorList>
            <person name="Gilroy R."/>
            <person name="Ravi A."/>
            <person name="Getino M."/>
            <person name="Pursley I."/>
            <person name="Horton D.L."/>
            <person name="Alikhan N.F."/>
            <person name="Baker D."/>
            <person name="Gharbi K."/>
            <person name="Hall N."/>
            <person name="Watson M."/>
            <person name="Adriaenssens E.M."/>
            <person name="Foster-Nyarko E."/>
            <person name="Jarju S."/>
            <person name="Secka A."/>
            <person name="Antonio M."/>
            <person name="Oren A."/>
            <person name="Chaudhuri R.R."/>
            <person name="La Ragione R."/>
            <person name="Hildebrand F."/>
            <person name="Pallen M.J."/>
        </authorList>
    </citation>
    <scope>NUCLEOTIDE SEQUENCE</scope>
    <source>
        <strain evidence="4">USAMLcec2-132</strain>
    </source>
</reference>
<dbReference type="Gene3D" id="1.10.3730.20">
    <property type="match status" value="2"/>
</dbReference>
<evidence type="ECO:0000313" key="4">
    <source>
        <dbReference type="EMBL" id="HJC23040.1"/>
    </source>
</evidence>
<dbReference type="AlphaFoldDB" id="A0A9D2SPX7"/>
<dbReference type="PANTHER" id="PTHR22911:SF137">
    <property type="entry name" value="SOLUTE CARRIER FAMILY 35 MEMBER G2-RELATED"/>
    <property type="match status" value="1"/>
</dbReference>
<evidence type="ECO:0000313" key="5">
    <source>
        <dbReference type="Proteomes" id="UP000823891"/>
    </source>
</evidence>
<dbReference type="Pfam" id="PF00892">
    <property type="entry name" value="EamA"/>
    <property type="match status" value="2"/>
</dbReference>
<proteinExistence type="inferred from homology"/>
<evidence type="ECO:0000256" key="1">
    <source>
        <dbReference type="ARBA" id="ARBA00007362"/>
    </source>
</evidence>
<comment type="similarity">
    <text evidence="1">Belongs to the EamA transporter family.</text>
</comment>
<dbReference type="SUPFAM" id="SSF103481">
    <property type="entry name" value="Multidrug resistance efflux transporter EmrE"/>
    <property type="match status" value="2"/>
</dbReference>
<feature type="transmembrane region" description="Helical" evidence="2">
    <location>
        <begin position="250"/>
        <end position="272"/>
    </location>
</feature>